<feature type="compositionally biased region" description="Low complexity" evidence="1">
    <location>
        <begin position="660"/>
        <end position="677"/>
    </location>
</feature>
<dbReference type="Proteomes" id="UP000034034">
    <property type="component" value="Chromosome"/>
</dbReference>
<evidence type="ECO:0000313" key="4">
    <source>
        <dbReference type="Proteomes" id="UP000034034"/>
    </source>
</evidence>
<keyword evidence="4" id="KW-1185">Reference proteome</keyword>
<feature type="region of interest" description="Disordered" evidence="1">
    <location>
        <begin position="1"/>
        <end position="77"/>
    </location>
</feature>
<dbReference type="SMART" id="SM00382">
    <property type="entry name" value="AAA"/>
    <property type="match status" value="1"/>
</dbReference>
<name>A0A0F7CQ02_9ACTN</name>
<dbReference type="AlphaFoldDB" id="A0A0F7CQ02"/>
<accession>A0A0F7CQ02</accession>
<gene>
    <name evidence="3" type="ORF">SXIM_41720</name>
</gene>
<feature type="compositionally biased region" description="Basic and acidic residues" evidence="1">
    <location>
        <begin position="620"/>
        <end position="637"/>
    </location>
</feature>
<evidence type="ECO:0000256" key="1">
    <source>
        <dbReference type="SAM" id="MobiDB-lite"/>
    </source>
</evidence>
<feature type="domain" description="AAA+ ATPase" evidence="2">
    <location>
        <begin position="90"/>
        <end position="217"/>
    </location>
</feature>
<feature type="compositionally biased region" description="Gly residues" evidence="1">
    <location>
        <begin position="706"/>
        <end position="769"/>
    </location>
</feature>
<proteinExistence type="predicted"/>
<dbReference type="RefSeq" id="WP_046724844.1">
    <property type="nucleotide sequence ID" value="NZ_CP009922.3"/>
</dbReference>
<dbReference type="Gene3D" id="3.40.50.300">
    <property type="entry name" value="P-loop containing nucleotide triphosphate hydrolases"/>
    <property type="match status" value="1"/>
</dbReference>
<dbReference type="InterPro" id="IPR027417">
    <property type="entry name" value="P-loop_NTPase"/>
</dbReference>
<feature type="region of interest" description="Disordered" evidence="1">
    <location>
        <begin position="610"/>
        <end position="810"/>
    </location>
</feature>
<feature type="compositionally biased region" description="Low complexity" evidence="1">
    <location>
        <begin position="777"/>
        <end position="792"/>
    </location>
</feature>
<sequence>MESSQPAPHGDQPREPGGTGRTTELVAGDFLLTINPVDGSEIASCPPGRRPISPRKAPRGTGQDTTRDPLAPPLLEREEERRRLYRLLARGRSVRLTGPTGTGRTALLNALAQDCAELAPDGVIRLSGHRRTPSDLQHELYAAVRHTPGYRPGPTELHAGLREIGAVVIVDDIDFGGTALDELLDATPECAFLLSAHPGTTAPTSTSRIEEVFLSGLSRTAALELLEFAAARPLTDAETDWAADLWIASEGRPRRFVQAAALLRARDLTAASGAPTGPLPEEEMLIASLAAALPDPDRDTLRFAVALAGELPGPEQLPALTGGAVTGHERLAETGLLTAAGGRLRLAEGVAPALAAIGFEEGAGSRGLATAQHYTWWLVDPSVGAARAAAEGDVLLAVIQATHRGGHSAAAANLAHSAAPTLAAAGRWSVWERVLRSGQEAARAAGEVDQQAYFHHELGIHAICEGRLDRARAELEASIALRGVLADAGGVTAGRRALALVRDLSGPPALTAGPTPTALGATTPPLGLPAAPVREEAPDEAGTQAIPRHADLAATGELTAVLPPLMPHGEQPAGPRPARDGGRSGRRTMAAAGAGVLLIGVLGTVVALGMSSDEDPGGPEDERTTRPVVTDRDREPAEESEEPSTDPGTPTADADPETGEPPQETPTDPETGEPVDPSTSGTPDNGSATGSPEPPPPTSQDPATGGSAGSGPGGSGPGGNGGASNGNGSGPGDGGADAGQDGGADSGTGETDGGGEDAAGGGGDSGDPAGGDDGDPTDGAAGDSSAGNTTASSPPPTEDPDPSPSASTTA</sequence>
<dbReference type="STRING" id="408015.SXIM_41720"/>
<evidence type="ECO:0000259" key="2">
    <source>
        <dbReference type="SMART" id="SM00382"/>
    </source>
</evidence>
<dbReference type="PATRIC" id="fig|408015.6.peg.4226"/>
<dbReference type="SUPFAM" id="SSF52540">
    <property type="entry name" value="P-loop containing nucleoside triphosphate hydrolases"/>
    <property type="match status" value="1"/>
</dbReference>
<dbReference type="HOGENOM" id="CLU_018922_0_0_11"/>
<reference evidence="3" key="1">
    <citation type="submission" date="2019-08" db="EMBL/GenBank/DDBJ databases">
        <title>Complete genome sequence of a mangrove-derived Streptomyces xiamenensis.</title>
        <authorList>
            <person name="Xu J."/>
        </authorList>
    </citation>
    <scope>NUCLEOTIDE SEQUENCE</scope>
    <source>
        <strain evidence="3">318</strain>
    </source>
</reference>
<feature type="compositionally biased region" description="Low complexity" evidence="1">
    <location>
        <begin position="506"/>
        <end position="527"/>
    </location>
</feature>
<dbReference type="KEGG" id="sxi:SXIM_41720"/>
<organism evidence="3 4">
    <name type="scientific">Streptomyces xiamenensis</name>
    <dbReference type="NCBI Taxonomy" id="408015"/>
    <lineage>
        <taxon>Bacteria</taxon>
        <taxon>Bacillati</taxon>
        <taxon>Actinomycetota</taxon>
        <taxon>Actinomycetes</taxon>
        <taxon>Kitasatosporales</taxon>
        <taxon>Streptomycetaceae</taxon>
        <taxon>Streptomyces</taxon>
    </lineage>
</organism>
<dbReference type="InterPro" id="IPR003593">
    <property type="entry name" value="AAA+_ATPase"/>
</dbReference>
<feature type="region of interest" description="Disordered" evidence="1">
    <location>
        <begin position="563"/>
        <end position="587"/>
    </location>
</feature>
<protein>
    <submittedName>
        <fullName evidence="3">ATPase AAA</fullName>
    </submittedName>
</protein>
<evidence type="ECO:0000313" key="3">
    <source>
        <dbReference type="EMBL" id="AKG45556.1"/>
    </source>
</evidence>
<dbReference type="EMBL" id="CP009922">
    <property type="protein sequence ID" value="AKG45556.1"/>
    <property type="molecule type" value="Genomic_DNA"/>
</dbReference>
<feature type="region of interest" description="Disordered" evidence="1">
    <location>
        <begin position="505"/>
        <end position="527"/>
    </location>
</feature>